<name>A0A7C9PHG5_9BURK</name>
<feature type="compositionally biased region" description="Pro residues" evidence="1">
    <location>
        <begin position="308"/>
        <end position="333"/>
    </location>
</feature>
<sequence>MRPEPAAPALTPMLFEPDALLAPLAGPDPAGPDLRYDRVMGEIRLAREADDPSLPQGEWERPLKKADWPGVVLLCTHVLRERSKDLQVAAWLTDAWVHLYGLDGLAAGLTILNGLVAQHWDGLHPRVDADGDAEARAAPLFWLNEALALSLRLEVTLLRWPERKPPRIVLEDWDRSLKVEDQPGNPRRPKTPPPDDRHRLPPREELLRAPLAEPLAALQARREQVRQLSGEWARLDLQVDARLGRQGPSLARVAETLEQLGRALDALITPRLPPPAPPAEPEPEPQPEAGPPPAAWLRAAQNALENPPMSPVAPSPDTPAPTGAPAPGLPPNLLPLRHRQDAYAALEKVADFLQHHEPHSPTPYLIRRAVRWGRLPLPELMQELLREEGDVGRLMRLLGGPEPS</sequence>
<organism evidence="3 4">
    <name type="scientific">Ideonella livida</name>
    <dbReference type="NCBI Taxonomy" id="2707176"/>
    <lineage>
        <taxon>Bacteria</taxon>
        <taxon>Pseudomonadati</taxon>
        <taxon>Pseudomonadota</taxon>
        <taxon>Betaproteobacteria</taxon>
        <taxon>Burkholderiales</taxon>
        <taxon>Sphaerotilaceae</taxon>
        <taxon>Ideonella</taxon>
    </lineage>
</organism>
<evidence type="ECO:0000259" key="2">
    <source>
        <dbReference type="Pfam" id="PF06812"/>
    </source>
</evidence>
<accession>A0A7C9PHG5</accession>
<evidence type="ECO:0000313" key="3">
    <source>
        <dbReference type="EMBL" id="NDY91350.1"/>
    </source>
</evidence>
<gene>
    <name evidence="3" type="primary">tssA</name>
    <name evidence="3" type="ORF">G3A44_09120</name>
</gene>
<dbReference type="PANTHER" id="PTHR37951">
    <property type="entry name" value="CYTOPLASMIC PROTEIN-RELATED"/>
    <property type="match status" value="1"/>
</dbReference>
<evidence type="ECO:0000313" key="4">
    <source>
        <dbReference type="Proteomes" id="UP000484255"/>
    </source>
</evidence>
<evidence type="ECO:0000256" key="1">
    <source>
        <dbReference type="SAM" id="MobiDB-lite"/>
    </source>
</evidence>
<feature type="region of interest" description="Disordered" evidence="1">
    <location>
        <begin position="179"/>
        <end position="202"/>
    </location>
</feature>
<comment type="caution">
    <text evidence="3">The sequence shown here is derived from an EMBL/GenBank/DDBJ whole genome shotgun (WGS) entry which is preliminary data.</text>
</comment>
<feature type="compositionally biased region" description="Basic and acidic residues" evidence="1">
    <location>
        <begin position="193"/>
        <end position="202"/>
    </location>
</feature>
<feature type="compositionally biased region" description="Pro residues" evidence="1">
    <location>
        <begin position="271"/>
        <end position="294"/>
    </location>
</feature>
<dbReference type="RefSeq" id="WP_163457196.1">
    <property type="nucleotide sequence ID" value="NZ_JAAGOH010000008.1"/>
</dbReference>
<dbReference type="Proteomes" id="UP000484255">
    <property type="component" value="Unassembled WGS sequence"/>
</dbReference>
<feature type="domain" description="ImpA N-terminal" evidence="2">
    <location>
        <begin position="21"/>
        <end position="144"/>
    </location>
</feature>
<keyword evidence="4" id="KW-1185">Reference proteome</keyword>
<dbReference type="InterPro" id="IPR010657">
    <property type="entry name" value="ImpA_N"/>
</dbReference>
<dbReference type="EMBL" id="JAAGOH010000008">
    <property type="protein sequence ID" value="NDY91350.1"/>
    <property type="molecule type" value="Genomic_DNA"/>
</dbReference>
<dbReference type="Pfam" id="PF06812">
    <property type="entry name" value="ImpA_N"/>
    <property type="match status" value="1"/>
</dbReference>
<dbReference type="NCBIfam" id="TIGR03363">
    <property type="entry name" value="VI_chp_8"/>
    <property type="match status" value="1"/>
</dbReference>
<feature type="region of interest" description="Disordered" evidence="1">
    <location>
        <begin position="268"/>
        <end position="335"/>
    </location>
</feature>
<proteinExistence type="predicted"/>
<dbReference type="InterPro" id="IPR017740">
    <property type="entry name" value="TssA-like"/>
</dbReference>
<protein>
    <submittedName>
        <fullName evidence="3">Type VI secretion system protein TssA</fullName>
    </submittedName>
</protein>
<reference evidence="3 4" key="1">
    <citation type="submission" date="2020-02" db="EMBL/GenBank/DDBJ databases">
        <title>Ideonella bacterium strain TBM-1.</title>
        <authorList>
            <person name="Chen W.-M."/>
        </authorList>
    </citation>
    <scope>NUCLEOTIDE SEQUENCE [LARGE SCALE GENOMIC DNA]</scope>
    <source>
        <strain evidence="3 4">TBM-1</strain>
    </source>
</reference>
<dbReference type="PANTHER" id="PTHR37951:SF1">
    <property type="entry name" value="TYPE VI SECRETION SYSTEM COMPONENT TSSA1"/>
    <property type="match status" value="1"/>
</dbReference>
<dbReference type="AlphaFoldDB" id="A0A7C9PHG5"/>